<dbReference type="AlphaFoldDB" id="A0A6A6NYW6"/>
<keyword evidence="6" id="KW-1185">Reference proteome</keyword>
<feature type="repeat" description="ANK" evidence="3">
    <location>
        <begin position="100"/>
        <end position="132"/>
    </location>
</feature>
<dbReference type="PANTHER" id="PTHR24171">
    <property type="entry name" value="ANKYRIN REPEAT DOMAIN-CONTAINING PROTEIN 39-RELATED"/>
    <property type="match status" value="1"/>
</dbReference>
<feature type="non-terminal residue" evidence="5">
    <location>
        <position position="1"/>
    </location>
</feature>
<name>A0A6A6NYW6_9PEZI</name>
<dbReference type="Proteomes" id="UP000799766">
    <property type="component" value="Unassembled WGS sequence"/>
</dbReference>
<dbReference type="SMART" id="SM00248">
    <property type="entry name" value="ANK"/>
    <property type="match status" value="2"/>
</dbReference>
<dbReference type="Gene3D" id="1.25.40.20">
    <property type="entry name" value="Ankyrin repeat-containing domain"/>
    <property type="match status" value="1"/>
</dbReference>
<gene>
    <name evidence="5" type="ORF">BDY21DRAFT_269435</name>
</gene>
<organism evidence="5 6">
    <name type="scientific">Lineolata rhizophorae</name>
    <dbReference type="NCBI Taxonomy" id="578093"/>
    <lineage>
        <taxon>Eukaryota</taxon>
        <taxon>Fungi</taxon>
        <taxon>Dikarya</taxon>
        <taxon>Ascomycota</taxon>
        <taxon>Pezizomycotina</taxon>
        <taxon>Dothideomycetes</taxon>
        <taxon>Dothideomycetes incertae sedis</taxon>
        <taxon>Lineolatales</taxon>
        <taxon>Lineolataceae</taxon>
        <taxon>Lineolata</taxon>
    </lineage>
</organism>
<dbReference type="PROSITE" id="PS50297">
    <property type="entry name" value="ANK_REP_REGION"/>
    <property type="match status" value="2"/>
</dbReference>
<evidence type="ECO:0000256" key="1">
    <source>
        <dbReference type="ARBA" id="ARBA00022737"/>
    </source>
</evidence>
<evidence type="ECO:0000256" key="3">
    <source>
        <dbReference type="PROSITE-ProRule" id="PRU00023"/>
    </source>
</evidence>
<reference evidence="5" key="1">
    <citation type="journal article" date="2020" name="Stud. Mycol.">
        <title>101 Dothideomycetes genomes: a test case for predicting lifestyles and emergence of pathogens.</title>
        <authorList>
            <person name="Haridas S."/>
            <person name="Albert R."/>
            <person name="Binder M."/>
            <person name="Bloem J."/>
            <person name="Labutti K."/>
            <person name="Salamov A."/>
            <person name="Andreopoulos B."/>
            <person name="Baker S."/>
            <person name="Barry K."/>
            <person name="Bills G."/>
            <person name="Bluhm B."/>
            <person name="Cannon C."/>
            <person name="Castanera R."/>
            <person name="Culley D."/>
            <person name="Daum C."/>
            <person name="Ezra D."/>
            <person name="Gonzalez J."/>
            <person name="Henrissat B."/>
            <person name="Kuo A."/>
            <person name="Liang C."/>
            <person name="Lipzen A."/>
            <person name="Lutzoni F."/>
            <person name="Magnuson J."/>
            <person name="Mondo S."/>
            <person name="Nolan M."/>
            <person name="Ohm R."/>
            <person name="Pangilinan J."/>
            <person name="Park H.-J."/>
            <person name="Ramirez L."/>
            <person name="Alfaro M."/>
            <person name="Sun H."/>
            <person name="Tritt A."/>
            <person name="Yoshinaga Y."/>
            <person name="Zwiers L.-H."/>
            <person name="Turgeon B."/>
            <person name="Goodwin S."/>
            <person name="Spatafora J."/>
            <person name="Crous P."/>
            <person name="Grigoriev I."/>
        </authorList>
    </citation>
    <scope>NUCLEOTIDE SEQUENCE</scope>
    <source>
        <strain evidence="5">ATCC 16933</strain>
    </source>
</reference>
<accession>A0A6A6NYW6</accession>
<sequence>LHEDEIDDILFLARTNDFAELDVFFSECARKYACSKGAVLTGAVDEMSGNTALHYAAANGHMETIESILSTLAAGASAGGFDSHVHAARQRAFINRPNEAGNTALHWASLNGHIKAAQRLVAAGADATLKNAVGHDAVFEAELNGKSEVVGWLLAHAAGLEPGAGGAAQDSEGDAPQGNGDANGAESK</sequence>
<protein>
    <submittedName>
        <fullName evidence="5">Ankyrin repeat-containing domain protein</fullName>
    </submittedName>
</protein>
<keyword evidence="1" id="KW-0677">Repeat</keyword>
<feature type="non-terminal residue" evidence="5">
    <location>
        <position position="188"/>
    </location>
</feature>
<dbReference type="PANTHER" id="PTHR24171:SF9">
    <property type="entry name" value="ANKYRIN REPEAT DOMAIN-CONTAINING PROTEIN 39"/>
    <property type="match status" value="1"/>
</dbReference>
<keyword evidence="2 3" id="KW-0040">ANK repeat</keyword>
<proteinExistence type="predicted"/>
<dbReference type="SUPFAM" id="SSF48403">
    <property type="entry name" value="Ankyrin repeat"/>
    <property type="match status" value="1"/>
</dbReference>
<evidence type="ECO:0000256" key="4">
    <source>
        <dbReference type="SAM" id="MobiDB-lite"/>
    </source>
</evidence>
<dbReference type="InterPro" id="IPR002110">
    <property type="entry name" value="Ankyrin_rpt"/>
</dbReference>
<feature type="region of interest" description="Disordered" evidence="4">
    <location>
        <begin position="161"/>
        <end position="188"/>
    </location>
</feature>
<dbReference type="Pfam" id="PF12796">
    <property type="entry name" value="Ank_2"/>
    <property type="match status" value="1"/>
</dbReference>
<evidence type="ECO:0000313" key="5">
    <source>
        <dbReference type="EMBL" id="KAF2456672.1"/>
    </source>
</evidence>
<dbReference type="InterPro" id="IPR036770">
    <property type="entry name" value="Ankyrin_rpt-contain_sf"/>
</dbReference>
<dbReference type="PRINTS" id="PR01415">
    <property type="entry name" value="ANKYRIN"/>
</dbReference>
<dbReference type="EMBL" id="MU001682">
    <property type="protein sequence ID" value="KAF2456672.1"/>
    <property type="molecule type" value="Genomic_DNA"/>
</dbReference>
<evidence type="ECO:0000256" key="2">
    <source>
        <dbReference type="ARBA" id="ARBA00023043"/>
    </source>
</evidence>
<dbReference type="PROSITE" id="PS50088">
    <property type="entry name" value="ANK_REPEAT"/>
    <property type="match status" value="2"/>
</dbReference>
<feature type="repeat" description="ANK" evidence="3">
    <location>
        <begin position="48"/>
        <end position="83"/>
    </location>
</feature>
<dbReference type="OrthoDB" id="10057496at2759"/>
<evidence type="ECO:0000313" key="6">
    <source>
        <dbReference type="Proteomes" id="UP000799766"/>
    </source>
</evidence>